<feature type="repeat" description="Solcar" evidence="11">
    <location>
        <begin position="110"/>
        <end position="201"/>
    </location>
</feature>
<organism evidence="13 14">
    <name type="scientific">Riccia fluitans</name>
    <dbReference type="NCBI Taxonomy" id="41844"/>
    <lineage>
        <taxon>Eukaryota</taxon>
        <taxon>Viridiplantae</taxon>
        <taxon>Streptophyta</taxon>
        <taxon>Embryophyta</taxon>
        <taxon>Marchantiophyta</taxon>
        <taxon>Marchantiopsida</taxon>
        <taxon>Marchantiidae</taxon>
        <taxon>Marchantiales</taxon>
        <taxon>Ricciaceae</taxon>
        <taxon>Riccia</taxon>
    </lineage>
</organism>
<dbReference type="EMBL" id="JBHFFA010000003">
    <property type="protein sequence ID" value="KAL2634721.1"/>
    <property type="molecule type" value="Genomic_DNA"/>
</dbReference>
<accession>A0ABD1YVD1</accession>
<dbReference type="Pfam" id="PF00153">
    <property type="entry name" value="Mito_carr"/>
    <property type="match status" value="3"/>
</dbReference>
<reference evidence="13 14" key="1">
    <citation type="submission" date="2024-09" db="EMBL/GenBank/DDBJ databases">
        <title>Chromosome-scale assembly of Riccia fluitans.</title>
        <authorList>
            <person name="Paukszto L."/>
            <person name="Sawicki J."/>
            <person name="Karawczyk K."/>
            <person name="Piernik-Szablinska J."/>
            <person name="Szczecinska M."/>
            <person name="Mazdziarz M."/>
        </authorList>
    </citation>
    <scope>NUCLEOTIDE SEQUENCE [LARGE SCALE GENOMIC DNA]</scope>
    <source>
        <strain evidence="13">Rf_01</strain>
        <tissue evidence="13">Aerial parts of the thallus</tissue>
    </source>
</reference>
<evidence type="ECO:0000256" key="7">
    <source>
        <dbReference type="ARBA" id="ARBA00022989"/>
    </source>
</evidence>
<dbReference type="GO" id="GO:0005310">
    <property type="term" value="F:dicarboxylic acid transmembrane transporter activity"/>
    <property type="evidence" value="ECO:0007669"/>
    <property type="project" value="UniProtKB-ARBA"/>
</dbReference>
<gene>
    <name evidence="13" type="ORF">R1flu_006200</name>
</gene>
<feature type="repeat" description="Solcar" evidence="11">
    <location>
        <begin position="4"/>
        <end position="101"/>
    </location>
</feature>
<feature type="repeat" description="Solcar" evidence="11">
    <location>
        <begin position="210"/>
        <end position="300"/>
    </location>
</feature>
<keyword evidence="7" id="KW-1133">Transmembrane helix</keyword>
<dbReference type="InterPro" id="IPR002067">
    <property type="entry name" value="MCP"/>
</dbReference>
<protein>
    <submittedName>
        <fullName evidence="13">Uncharacterized protein</fullName>
    </submittedName>
</protein>
<dbReference type="SUPFAM" id="SSF103506">
    <property type="entry name" value="Mitochondrial carrier"/>
    <property type="match status" value="1"/>
</dbReference>
<proteinExistence type="inferred from homology"/>
<dbReference type="GO" id="GO:0006839">
    <property type="term" value="P:mitochondrial transport"/>
    <property type="evidence" value="ECO:0007669"/>
    <property type="project" value="UniProtKB-ARBA"/>
</dbReference>
<dbReference type="PRINTS" id="PR00926">
    <property type="entry name" value="MITOCARRIER"/>
</dbReference>
<keyword evidence="10 11" id="KW-0472">Membrane</keyword>
<dbReference type="Proteomes" id="UP001605036">
    <property type="component" value="Unassembled WGS sequence"/>
</dbReference>
<dbReference type="FunFam" id="1.50.40.10:FF:000030">
    <property type="entry name" value="Mitochondrial uncoupling protein 5"/>
    <property type="match status" value="1"/>
</dbReference>
<comment type="subcellular location">
    <subcellularLocation>
        <location evidence="1">Membrane</location>
        <topology evidence="1">Multi-pass membrane protein</topology>
    </subcellularLocation>
    <subcellularLocation>
        <location evidence="2">Mitochondrion</location>
    </subcellularLocation>
</comment>
<evidence type="ECO:0000256" key="12">
    <source>
        <dbReference type="RuleBase" id="RU000488"/>
    </source>
</evidence>
<evidence type="ECO:0000256" key="4">
    <source>
        <dbReference type="ARBA" id="ARBA00022448"/>
    </source>
</evidence>
<evidence type="ECO:0000256" key="10">
    <source>
        <dbReference type="ARBA" id="ARBA00023136"/>
    </source>
</evidence>
<evidence type="ECO:0000256" key="2">
    <source>
        <dbReference type="ARBA" id="ARBA00004173"/>
    </source>
</evidence>
<dbReference type="InterPro" id="IPR018108">
    <property type="entry name" value="MCP_transmembrane"/>
</dbReference>
<sequence length="304" mass="32266">MGWRNFVEGGLASIVAGSVTHPLDLIKVRMQLQGETAAPALAGVSHSPSSGTYCTGTLSMGRQVVKTEGLKALYSGVSASILRQVLYSSTRLGLYDVLKAQMQGKNENTLPVHKKIAAGLAAGAIGAAVGCPADVAMVRMQADGRLPAFQRRNYTGVGDALIRMVRQEGLASLWTGSAPTVQRAMVVTASQLATYDQIKDYLISKHLVQDGIATHITASISAGFVTSVASNPIDVIKTRIMNMEVKPGQKPPYTGAVDCAIKTIKKEGPMALYKGFIPTVTRQGPFAVVLFVTLEQVKALLKDH</sequence>
<dbReference type="GO" id="GO:0005739">
    <property type="term" value="C:mitochondrion"/>
    <property type="evidence" value="ECO:0007669"/>
    <property type="project" value="UniProtKB-SubCell"/>
</dbReference>
<evidence type="ECO:0000313" key="14">
    <source>
        <dbReference type="Proteomes" id="UP001605036"/>
    </source>
</evidence>
<keyword evidence="9" id="KW-0496">Mitochondrion</keyword>
<evidence type="ECO:0000256" key="11">
    <source>
        <dbReference type="PROSITE-ProRule" id="PRU00282"/>
    </source>
</evidence>
<evidence type="ECO:0000256" key="3">
    <source>
        <dbReference type="ARBA" id="ARBA00006375"/>
    </source>
</evidence>
<keyword evidence="6" id="KW-0677">Repeat</keyword>
<keyword evidence="14" id="KW-1185">Reference proteome</keyword>
<evidence type="ECO:0000313" key="13">
    <source>
        <dbReference type="EMBL" id="KAL2634721.1"/>
    </source>
</evidence>
<dbReference type="AlphaFoldDB" id="A0ABD1YVD1"/>
<comment type="caution">
    <text evidence="13">The sequence shown here is derived from an EMBL/GenBank/DDBJ whole genome shotgun (WGS) entry which is preliminary data.</text>
</comment>
<evidence type="ECO:0000256" key="5">
    <source>
        <dbReference type="ARBA" id="ARBA00022692"/>
    </source>
</evidence>
<dbReference type="Gene3D" id="1.50.40.10">
    <property type="entry name" value="Mitochondrial carrier domain"/>
    <property type="match status" value="1"/>
</dbReference>
<evidence type="ECO:0000256" key="8">
    <source>
        <dbReference type="ARBA" id="ARBA00023016"/>
    </source>
</evidence>
<evidence type="ECO:0000256" key="6">
    <source>
        <dbReference type="ARBA" id="ARBA00022737"/>
    </source>
</evidence>
<keyword evidence="8" id="KW-0346">Stress response</keyword>
<dbReference type="PROSITE" id="PS50920">
    <property type="entry name" value="SOLCAR"/>
    <property type="match status" value="3"/>
</dbReference>
<evidence type="ECO:0000256" key="1">
    <source>
        <dbReference type="ARBA" id="ARBA00004141"/>
    </source>
</evidence>
<keyword evidence="5 11" id="KW-0812">Transmembrane</keyword>
<evidence type="ECO:0000256" key="9">
    <source>
        <dbReference type="ARBA" id="ARBA00023128"/>
    </source>
</evidence>
<comment type="similarity">
    <text evidence="3 12">Belongs to the mitochondrial carrier (TC 2.A.29) family.</text>
</comment>
<dbReference type="GO" id="GO:0016020">
    <property type="term" value="C:membrane"/>
    <property type="evidence" value="ECO:0007669"/>
    <property type="project" value="UniProtKB-SubCell"/>
</dbReference>
<dbReference type="InterPro" id="IPR023395">
    <property type="entry name" value="MCP_dom_sf"/>
</dbReference>
<keyword evidence="4 12" id="KW-0813">Transport</keyword>
<name>A0ABD1YVD1_9MARC</name>
<dbReference type="PANTHER" id="PTHR45618">
    <property type="entry name" value="MITOCHONDRIAL DICARBOXYLATE CARRIER-RELATED"/>
    <property type="match status" value="1"/>
</dbReference>
<dbReference type="InterPro" id="IPR050391">
    <property type="entry name" value="Mito_Metabolite_Transporter"/>
</dbReference>